<feature type="domain" description="PIN" evidence="9">
    <location>
        <begin position="1"/>
        <end position="121"/>
    </location>
</feature>
<keyword evidence="4 8" id="KW-0479">Metal-binding</keyword>
<keyword evidence="5 8" id="KW-0378">Hydrolase</keyword>
<evidence type="ECO:0000256" key="4">
    <source>
        <dbReference type="ARBA" id="ARBA00022723"/>
    </source>
</evidence>
<evidence type="ECO:0000256" key="1">
    <source>
        <dbReference type="ARBA" id="ARBA00001946"/>
    </source>
</evidence>
<evidence type="ECO:0000256" key="7">
    <source>
        <dbReference type="ARBA" id="ARBA00038093"/>
    </source>
</evidence>
<keyword evidence="6 8" id="KW-0460">Magnesium</keyword>
<name>A0A7Y9YAD5_9ACTN</name>
<evidence type="ECO:0000313" key="11">
    <source>
        <dbReference type="Proteomes" id="UP000537326"/>
    </source>
</evidence>
<dbReference type="SUPFAM" id="SSF88723">
    <property type="entry name" value="PIN domain-like"/>
    <property type="match status" value="1"/>
</dbReference>
<accession>A0A7Y9YAD5</accession>
<evidence type="ECO:0000256" key="6">
    <source>
        <dbReference type="ARBA" id="ARBA00022842"/>
    </source>
</evidence>
<reference evidence="10 11" key="1">
    <citation type="submission" date="2020-07" db="EMBL/GenBank/DDBJ databases">
        <title>Sequencing the genomes of 1000 actinobacteria strains.</title>
        <authorList>
            <person name="Klenk H.-P."/>
        </authorList>
    </citation>
    <scope>NUCLEOTIDE SEQUENCE [LARGE SCALE GENOMIC DNA]</scope>
    <source>
        <strain evidence="10 11">DSM 18248</strain>
    </source>
</reference>
<evidence type="ECO:0000256" key="5">
    <source>
        <dbReference type="ARBA" id="ARBA00022801"/>
    </source>
</evidence>
<comment type="caution">
    <text evidence="10">The sequence shown here is derived from an EMBL/GenBank/DDBJ whole genome shotgun (WGS) entry which is preliminary data.</text>
</comment>
<sequence>MIIDSSAVIAMVLDEGDADAVFETLAAAAQPLMATPTYVEATVVARGRSIAEFDAFLRRARVRLVDFTPEMAQVATDAYRRFGKGSGSPARLNLGDTFSYALARVTGEPLLFVGDDFTHTDVTPALTR</sequence>
<dbReference type="Proteomes" id="UP000537326">
    <property type="component" value="Unassembled WGS sequence"/>
</dbReference>
<feature type="binding site" evidence="8">
    <location>
        <position position="4"/>
    </location>
    <ligand>
        <name>Mg(2+)</name>
        <dbReference type="ChEBI" id="CHEBI:18420"/>
    </ligand>
</feature>
<evidence type="ECO:0000256" key="8">
    <source>
        <dbReference type="HAMAP-Rule" id="MF_00265"/>
    </source>
</evidence>
<dbReference type="EC" id="3.1.-.-" evidence="8"/>
<keyword evidence="8" id="KW-0800">Toxin</keyword>
<dbReference type="InterPro" id="IPR022907">
    <property type="entry name" value="VapC_family"/>
</dbReference>
<keyword evidence="2 8" id="KW-1277">Toxin-antitoxin system</keyword>
<dbReference type="EMBL" id="JACBZI010000001">
    <property type="protein sequence ID" value="NYI08583.1"/>
    <property type="molecule type" value="Genomic_DNA"/>
</dbReference>
<dbReference type="GO" id="GO:0004540">
    <property type="term" value="F:RNA nuclease activity"/>
    <property type="evidence" value="ECO:0007669"/>
    <property type="project" value="InterPro"/>
</dbReference>
<gene>
    <name evidence="8" type="primary">vapC</name>
    <name evidence="10" type="ORF">BKA05_000098</name>
</gene>
<organism evidence="10 11">
    <name type="scientific">Nocardioides marinus</name>
    <dbReference type="NCBI Taxonomy" id="374514"/>
    <lineage>
        <taxon>Bacteria</taxon>
        <taxon>Bacillati</taxon>
        <taxon>Actinomycetota</taxon>
        <taxon>Actinomycetes</taxon>
        <taxon>Propionibacteriales</taxon>
        <taxon>Nocardioidaceae</taxon>
        <taxon>Nocardioides</taxon>
    </lineage>
</organism>
<keyword evidence="11" id="KW-1185">Reference proteome</keyword>
<comment type="function">
    <text evidence="8">Toxic component of a toxin-antitoxin (TA) system. An RNase.</text>
</comment>
<dbReference type="Pfam" id="PF01850">
    <property type="entry name" value="PIN"/>
    <property type="match status" value="1"/>
</dbReference>
<dbReference type="InterPro" id="IPR002716">
    <property type="entry name" value="PIN_dom"/>
</dbReference>
<evidence type="ECO:0000313" key="10">
    <source>
        <dbReference type="EMBL" id="NYI08583.1"/>
    </source>
</evidence>
<protein>
    <recommendedName>
        <fullName evidence="8">Ribonuclease VapC</fullName>
        <shortName evidence="8">RNase VapC</shortName>
        <ecNumber evidence="8">3.1.-.-</ecNumber>
    </recommendedName>
    <alternativeName>
        <fullName evidence="8">Toxin VapC</fullName>
    </alternativeName>
</protein>
<dbReference type="PANTHER" id="PTHR33653">
    <property type="entry name" value="RIBONUCLEASE VAPC2"/>
    <property type="match status" value="1"/>
</dbReference>
<dbReference type="RefSeq" id="WP_179529679.1">
    <property type="nucleotide sequence ID" value="NZ_BAAAPP010000002.1"/>
</dbReference>
<dbReference type="AlphaFoldDB" id="A0A7Y9YAD5"/>
<dbReference type="GO" id="GO:0000287">
    <property type="term" value="F:magnesium ion binding"/>
    <property type="evidence" value="ECO:0007669"/>
    <property type="project" value="UniProtKB-UniRule"/>
</dbReference>
<dbReference type="GO" id="GO:0090729">
    <property type="term" value="F:toxin activity"/>
    <property type="evidence" value="ECO:0007669"/>
    <property type="project" value="UniProtKB-KW"/>
</dbReference>
<dbReference type="InterPro" id="IPR050556">
    <property type="entry name" value="Type_II_TA_system_RNase"/>
</dbReference>
<evidence type="ECO:0000256" key="3">
    <source>
        <dbReference type="ARBA" id="ARBA00022722"/>
    </source>
</evidence>
<comment type="cofactor">
    <cofactor evidence="1 8">
        <name>Mg(2+)</name>
        <dbReference type="ChEBI" id="CHEBI:18420"/>
    </cofactor>
</comment>
<evidence type="ECO:0000259" key="9">
    <source>
        <dbReference type="Pfam" id="PF01850"/>
    </source>
</evidence>
<comment type="similarity">
    <text evidence="7 8">Belongs to the PINc/VapC protein family.</text>
</comment>
<dbReference type="CDD" id="cd09871">
    <property type="entry name" value="PIN_MtVapC28-VapC30-like"/>
    <property type="match status" value="1"/>
</dbReference>
<proteinExistence type="inferred from homology"/>
<keyword evidence="3 8" id="KW-0540">Nuclease</keyword>
<dbReference type="HAMAP" id="MF_00265">
    <property type="entry name" value="VapC_Nob1"/>
    <property type="match status" value="1"/>
</dbReference>
<feature type="binding site" evidence="8">
    <location>
        <position position="96"/>
    </location>
    <ligand>
        <name>Mg(2+)</name>
        <dbReference type="ChEBI" id="CHEBI:18420"/>
    </ligand>
</feature>
<dbReference type="Gene3D" id="3.40.50.1010">
    <property type="entry name" value="5'-nuclease"/>
    <property type="match status" value="1"/>
</dbReference>
<dbReference type="InterPro" id="IPR029060">
    <property type="entry name" value="PIN-like_dom_sf"/>
</dbReference>
<dbReference type="PANTHER" id="PTHR33653:SF1">
    <property type="entry name" value="RIBONUCLEASE VAPC2"/>
    <property type="match status" value="1"/>
</dbReference>
<dbReference type="GO" id="GO:0016787">
    <property type="term" value="F:hydrolase activity"/>
    <property type="evidence" value="ECO:0007669"/>
    <property type="project" value="UniProtKB-KW"/>
</dbReference>
<evidence type="ECO:0000256" key="2">
    <source>
        <dbReference type="ARBA" id="ARBA00022649"/>
    </source>
</evidence>